<evidence type="ECO:0000313" key="10">
    <source>
        <dbReference type="Proteomes" id="UP000589520"/>
    </source>
</evidence>
<gene>
    <name evidence="9" type="ORF">HDF17_002248</name>
</gene>
<organism evidence="9 10">
    <name type="scientific">Granulicella arctica</name>
    <dbReference type="NCBI Taxonomy" id="940613"/>
    <lineage>
        <taxon>Bacteria</taxon>
        <taxon>Pseudomonadati</taxon>
        <taxon>Acidobacteriota</taxon>
        <taxon>Terriglobia</taxon>
        <taxon>Terriglobales</taxon>
        <taxon>Acidobacteriaceae</taxon>
        <taxon>Granulicella</taxon>
    </lineage>
</organism>
<feature type="transmembrane region" description="Helical" evidence="8">
    <location>
        <begin position="478"/>
        <end position="503"/>
    </location>
</feature>
<dbReference type="Pfam" id="PF13440">
    <property type="entry name" value="Polysacc_synt_3"/>
    <property type="match status" value="1"/>
</dbReference>
<feature type="transmembrane region" description="Helical" evidence="8">
    <location>
        <begin position="205"/>
        <end position="225"/>
    </location>
</feature>
<comment type="caution">
    <text evidence="9">The sequence shown here is derived from an EMBL/GenBank/DDBJ whole genome shotgun (WGS) entry which is preliminary data.</text>
</comment>
<accession>A0A7Y9PHD5</accession>
<feature type="transmembrane region" description="Helical" evidence="8">
    <location>
        <begin position="54"/>
        <end position="72"/>
    </location>
</feature>
<evidence type="ECO:0000256" key="8">
    <source>
        <dbReference type="SAM" id="Phobius"/>
    </source>
</evidence>
<feature type="transmembrane region" description="Helical" evidence="8">
    <location>
        <begin position="232"/>
        <end position="254"/>
    </location>
</feature>
<dbReference type="PANTHER" id="PTHR30250:SF10">
    <property type="entry name" value="LIPOPOLYSACCHARIDE BIOSYNTHESIS PROTEIN WZXC"/>
    <property type="match status" value="1"/>
</dbReference>
<keyword evidence="10" id="KW-1185">Reference proteome</keyword>
<comment type="similarity">
    <text evidence="2">Belongs to the polysaccharide synthase family.</text>
</comment>
<feature type="transmembrane region" description="Helical" evidence="8">
    <location>
        <begin position="180"/>
        <end position="199"/>
    </location>
</feature>
<dbReference type="PANTHER" id="PTHR30250">
    <property type="entry name" value="PST FAMILY PREDICTED COLANIC ACID TRANSPORTER"/>
    <property type="match status" value="1"/>
</dbReference>
<evidence type="ECO:0000256" key="4">
    <source>
        <dbReference type="ARBA" id="ARBA00022692"/>
    </source>
</evidence>
<keyword evidence="6 8" id="KW-0472">Membrane</keyword>
<feature type="transmembrane region" description="Helical" evidence="8">
    <location>
        <begin position="78"/>
        <end position="102"/>
    </location>
</feature>
<dbReference type="AlphaFoldDB" id="A0A7Y9PHD5"/>
<keyword evidence="4 8" id="KW-0812">Transmembrane</keyword>
<feature type="transmembrane region" description="Helical" evidence="8">
    <location>
        <begin position="415"/>
        <end position="433"/>
    </location>
</feature>
<evidence type="ECO:0000256" key="1">
    <source>
        <dbReference type="ARBA" id="ARBA00004651"/>
    </source>
</evidence>
<dbReference type="InterPro" id="IPR050833">
    <property type="entry name" value="Poly_Biosynth_Transport"/>
</dbReference>
<feature type="transmembrane region" description="Helical" evidence="8">
    <location>
        <begin position="317"/>
        <end position="340"/>
    </location>
</feature>
<dbReference type="Proteomes" id="UP000589520">
    <property type="component" value="Unassembled WGS sequence"/>
</dbReference>
<name>A0A7Y9PHD5_9BACT</name>
<feature type="region of interest" description="Disordered" evidence="7">
    <location>
        <begin position="1"/>
        <end position="20"/>
    </location>
</feature>
<comment type="subcellular location">
    <subcellularLocation>
        <location evidence="1">Cell membrane</location>
        <topology evidence="1">Multi-pass membrane protein</topology>
    </subcellularLocation>
</comment>
<proteinExistence type="inferred from homology"/>
<evidence type="ECO:0000256" key="7">
    <source>
        <dbReference type="SAM" id="MobiDB-lite"/>
    </source>
</evidence>
<evidence type="ECO:0000256" key="5">
    <source>
        <dbReference type="ARBA" id="ARBA00022989"/>
    </source>
</evidence>
<feature type="transmembrane region" description="Helical" evidence="8">
    <location>
        <begin position="445"/>
        <end position="466"/>
    </location>
</feature>
<reference evidence="9 10" key="1">
    <citation type="submission" date="2020-07" db="EMBL/GenBank/DDBJ databases">
        <title>Genomic Encyclopedia of Type Strains, Phase IV (KMG-V): Genome sequencing to study the core and pangenomes of soil and plant-associated prokaryotes.</title>
        <authorList>
            <person name="Whitman W."/>
        </authorList>
    </citation>
    <scope>NUCLEOTIDE SEQUENCE [LARGE SCALE GENOMIC DNA]</scope>
    <source>
        <strain evidence="9 10">X4EP2</strain>
    </source>
</reference>
<dbReference type="RefSeq" id="WP_179490916.1">
    <property type="nucleotide sequence ID" value="NZ_JACCCW010000002.1"/>
</dbReference>
<feature type="transmembrane region" description="Helical" evidence="8">
    <location>
        <begin position="114"/>
        <end position="135"/>
    </location>
</feature>
<sequence length="534" mass="57717">MDLPRVNDQQTGQRQGMTETDVEEALISEAQSPPLAVVGRQTARGGTWMVGARLISRVIDLGTMLVLAHILSPKDFGLVAIAMTVIYIVEASLELPLSQALVRLQHVTQAHYDTAFTLSLIRGLALTVIVGLTSWPFSRFYTDSRLLPLVIVLSLAPAARGLVSPRLAKFSRELDFSPDFMMEFAGKMVAFLIAVILAVTTRSYWAIAAGTIAAPVTGAVISYVLAPYRPRLSLAALPAFSGFLGWITAAQVISAFNWQTDKMLMGKLTSRTELGLFAAANDASNIPVMALLSPIMRPLHAAFSLLRHDIKRLANSYQNSASGMLALGLPILVMESLVAYPAVRLLFGEKWMGSAPLLRWLAISLIPSLFAAPLGALVMAFGRTQIFFRRNLFEVCIKLPLVVLGAIKMGFMGVVLARCVSETLTVVFSMVMVRRLIGLSIRQQLLAPWRSLVAAAAMALVVAAVLPKLTPSVHTVPLAMSTLGVMMLGVMTYGSALWGLWILSGRPSGLEAMVNEKVMEVCKGRVVAPSRESA</sequence>
<dbReference type="CDD" id="cd13127">
    <property type="entry name" value="MATE_tuaB_like"/>
    <property type="match status" value="1"/>
</dbReference>
<evidence type="ECO:0000256" key="6">
    <source>
        <dbReference type="ARBA" id="ARBA00023136"/>
    </source>
</evidence>
<feature type="transmembrane region" description="Helical" evidence="8">
    <location>
        <begin position="360"/>
        <end position="380"/>
    </location>
</feature>
<evidence type="ECO:0000256" key="2">
    <source>
        <dbReference type="ARBA" id="ARBA00007430"/>
    </source>
</evidence>
<protein>
    <submittedName>
        <fullName evidence="9">PST family polysaccharide transporter</fullName>
    </submittedName>
</protein>
<feature type="compositionally biased region" description="Polar residues" evidence="7">
    <location>
        <begin position="7"/>
        <end position="18"/>
    </location>
</feature>
<evidence type="ECO:0000256" key="3">
    <source>
        <dbReference type="ARBA" id="ARBA00022475"/>
    </source>
</evidence>
<keyword evidence="3" id="KW-1003">Cell membrane</keyword>
<feature type="transmembrane region" description="Helical" evidence="8">
    <location>
        <begin position="392"/>
        <end position="409"/>
    </location>
</feature>
<evidence type="ECO:0000313" key="9">
    <source>
        <dbReference type="EMBL" id="NYF79928.1"/>
    </source>
</evidence>
<keyword evidence="5 8" id="KW-1133">Transmembrane helix</keyword>
<dbReference type="EMBL" id="JACCCW010000002">
    <property type="protein sequence ID" value="NYF79928.1"/>
    <property type="molecule type" value="Genomic_DNA"/>
</dbReference>
<dbReference type="GO" id="GO:0005886">
    <property type="term" value="C:plasma membrane"/>
    <property type="evidence" value="ECO:0007669"/>
    <property type="project" value="UniProtKB-SubCell"/>
</dbReference>